<name>A0A6P6UZ48_COFAR</name>
<evidence type="ECO:0000313" key="3">
    <source>
        <dbReference type="RefSeq" id="XP_027095711.1"/>
    </source>
</evidence>
<sequence length="158" mass="17880">MMEEKRGGGMSAEEREKFLRIAKAWHGGGVEKPEIYHQKLVDNFKRAAAYVGFNESTTSLPPSNYPQDAMLMLYGLYKQATEETEFDDIPLPKSSDELEQKLYWSRIGMLCMPPTLAMMNFVATVKIVDPAYRASASNFSRESLEQSALNGDVEQQQQ</sequence>
<reference evidence="2" key="1">
    <citation type="journal article" date="2025" name="Foods">
        <title>Unveiling the Microbial Signatures of Arabica Coffee Cherries: Insights into Ripeness Specific Diversity, Functional Traits, and Implications for Quality and Safety.</title>
        <authorList>
            <consortium name="RefSeq"/>
            <person name="Tenea G.N."/>
            <person name="Cifuentes V."/>
            <person name="Reyes P."/>
            <person name="Cevallos-Vallejos M."/>
        </authorList>
    </citation>
    <scope>NUCLEOTIDE SEQUENCE [LARGE SCALE GENOMIC DNA]</scope>
</reference>
<dbReference type="InterPro" id="IPR035984">
    <property type="entry name" value="Acyl-CoA-binding_sf"/>
</dbReference>
<dbReference type="SUPFAM" id="SSF47027">
    <property type="entry name" value="Acyl-CoA binding protein"/>
    <property type="match status" value="1"/>
</dbReference>
<dbReference type="AlphaFoldDB" id="A0A6P6UZ48"/>
<reference evidence="3" key="2">
    <citation type="submission" date="2025-08" db="UniProtKB">
        <authorList>
            <consortium name="RefSeq"/>
        </authorList>
    </citation>
    <scope>IDENTIFICATION</scope>
    <source>
        <tissue evidence="3">Leaves</tissue>
    </source>
</reference>
<dbReference type="GO" id="GO:0000062">
    <property type="term" value="F:fatty-acyl-CoA binding"/>
    <property type="evidence" value="ECO:0007669"/>
    <property type="project" value="InterPro"/>
</dbReference>
<keyword evidence="2" id="KW-1185">Reference proteome</keyword>
<evidence type="ECO:0000313" key="2">
    <source>
        <dbReference type="Proteomes" id="UP001652660"/>
    </source>
</evidence>
<dbReference type="InterPro" id="IPR014352">
    <property type="entry name" value="FERM/acyl-CoA-bd_prot_sf"/>
</dbReference>
<evidence type="ECO:0000256" key="1">
    <source>
        <dbReference type="ARBA" id="ARBA00023121"/>
    </source>
</evidence>
<protein>
    <submittedName>
        <fullName evidence="3">Acyl-CoA-binding domain-containing protein 6-like</fullName>
    </submittedName>
</protein>
<keyword evidence="1" id="KW-0446">Lipid-binding</keyword>
<organism evidence="2 3">
    <name type="scientific">Coffea arabica</name>
    <name type="common">Arabian coffee</name>
    <dbReference type="NCBI Taxonomy" id="13443"/>
    <lineage>
        <taxon>Eukaryota</taxon>
        <taxon>Viridiplantae</taxon>
        <taxon>Streptophyta</taxon>
        <taxon>Embryophyta</taxon>
        <taxon>Tracheophyta</taxon>
        <taxon>Spermatophyta</taxon>
        <taxon>Magnoliopsida</taxon>
        <taxon>eudicotyledons</taxon>
        <taxon>Gunneridae</taxon>
        <taxon>Pentapetalae</taxon>
        <taxon>asterids</taxon>
        <taxon>lamiids</taxon>
        <taxon>Gentianales</taxon>
        <taxon>Rubiaceae</taxon>
        <taxon>Ixoroideae</taxon>
        <taxon>Gardenieae complex</taxon>
        <taxon>Bertiereae - Coffeeae clade</taxon>
        <taxon>Coffeeae</taxon>
        <taxon>Coffea</taxon>
    </lineage>
</organism>
<dbReference type="Gene3D" id="1.20.80.10">
    <property type="match status" value="1"/>
</dbReference>
<proteinExistence type="predicted"/>
<dbReference type="GeneID" id="113715642"/>
<dbReference type="RefSeq" id="XP_027095711.1">
    <property type="nucleotide sequence ID" value="XM_027239910.2"/>
</dbReference>
<accession>A0A6P6UZ48</accession>
<dbReference type="Proteomes" id="UP001652660">
    <property type="component" value="Chromosome 11c"/>
</dbReference>
<gene>
    <name evidence="3" type="primary">LOC113715642</name>
</gene>